<evidence type="ECO:0000313" key="2">
    <source>
        <dbReference type="Proteomes" id="UP000324222"/>
    </source>
</evidence>
<dbReference type="EMBL" id="VSRR010002386">
    <property type="protein sequence ID" value="MPC31193.1"/>
    <property type="molecule type" value="Genomic_DNA"/>
</dbReference>
<dbReference type="Proteomes" id="UP000324222">
    <property type="component" value="Unassembled WGS sequence"/>
</dbReference>
<gene>
    <name evidence="1" type="ORF">E2C01_024475</name>
</gene>
<proteinExistence type="predicted"/>
<protein>
    <submittedName>
        <fullName evidence="1">Uncharacterized protein</fullName>
    </submittedName>
</protein>
<keyword evidence="2" id="KW-1185">Reference proteome</keyword>
<reference evidence="1 2" key="1">
    <citation type="submission" date="2019-05" db="EMBL/GenBank/DDBJ databases">
        <title>Another draft genome of Portunus trituberculatus and its Hox gene families provides insights of decapod evolution.</title>
        <authorList>
            <person name="Jeong J.-H."/>
            <person name="Song I."/>
            <person name="Kim S."/>
            <person name="Choi T."/>
            <person name="Kim D."/>
            <person name="Ryu S."/>
            <person name="Kim W."/>
        </authorList>
    </citation>
    <scope>NUCLEOTIDE SEQUENCE [LARGE SCALE GENOMIC DNA]</scope>
    <source>
        <tissue evidence="1">Muscle</tissue>
    </source>
</reference>
<accession>A0A5B7EDW7</accession>
<comment type="caution">
    <text evidence="1">The sequence shown here is derived from an EMBL/GenBank/DDBJ whole genome shotgun (WGS) entry which is preliminary data.</text>
</comment>
<evidence type="ECO:0000313" key="1">
    <source>
        <dbReference type="EMBL" id="MPC31193.1"/>
    </source>
</evidence>
<name>A0A5B7EDW7_PORTR</name>
<organism evidence="1 2">
    <name type="scientific">Portunus trituberculatus</name>
    <name type="common">Swimming crab</name>
    <name type="synonym">Neptunus trituberculatus</name>
    <dbReference type="NCBI Taxonomy" id="210409"/>
    <lineage>
        <taxon>Eukaryota</taxon>
        <taxon>Metazoa</taxon>
        <taxon>Ecdysozoa</taxon>
        <taxon>Arthropoda</taxon>
        <taxon>Crustacea</taxon>
        <taxon>Multicrustacea</taxon>
        <taxon>Malacostraca</taxon>
        <taxon>Eumalacostraca</taxon>
        <taxon>Eucarida</taxon>
        <taxon>Decapoda</taxon>
        <taxon>Pleocyemata</taxon>
        <taxon>Brachyura</taxon>
        <taxon>Eubrachyura</taxon>
        <taxon>Portunoidea</taxon>
        <taxon>Portunidae</taxon>
        <taxon>Portuninae</taxon>
        <taxon>Portunus</taxon>
    </lineage>
</organism>
<sequence length="75" mass="8325">MWSTSLTFHYTAACHLQWLSTPSQHCTLHSKVPSNSSPIKAPFTSPSNNVAGVWILARDTPQQGAQVKRGMVRFK</sequence>
<dbReference type="AlphaFoldDB" id="A0A5B7EDW7"/>